<dbReference type="AlphaFoldDB" id="A0A8K0K393"/>
<keyword evidence="4" id="KW-1185">Reference proteome</keyword>
<reference evidence="3" key="1">
    <citation type="submission" date="2013-04" db="EMBL/GenBank/DDBJ databases">
        <authorList>
            <person name="Qu J."/>
            <person name="Murali S.C."/>
            <person name="Bandaranaike D."/>
            <person name="Bellair M."/>
            <person name="Blankenburg K."/>
            <person name="Chao H."/>
            <person name="Dinh H."/>
            <person name="Doddapaneni H."/>
            <person name="Downs B."/>
            <person name="Dugan-Rocha S."/>
            <person name="Elkadiri S."/>
            <person name="Gnanaolivu R.D."/>
            <person name="Hernandez B."/>
            <person name="Javaid M."/>
            <person name="Jayaseelan J.C."/>
            <person name="Lee S."/>
            <person name="Li M."/>
            <person name="Ming W."/>
            <person name="Munidasa M."/>
            <person name="Muniz J."/>
            <person name="Nguyen L."/>
            <person name="Ongeri F."/>
            <person name="Osuji N."/>
            <person name="Pu L.-L."/>
            <person name="Puazo M."/>
            <person name="Qu C."/>
            <person name="Quiroz J."/>
            <person name="Raj R."/>
            <person name="Weissenberger G."/>
            <person name="Xin Y."/>
            <person name="Zou X."/>
            <person name="Han Y."/>
            <person name="Richards S."/>
            <person name="Worley K."/>
            <person name="Muzny D."/>
            <person name="Gibbs R."/>
        </authorList>
    </citation>
    <scope>NUCLEOTIDE SEQUENCE</scope>
    <source>
        <strain evidence="3">Sampled in the wild</strain>
    </source>
</reference>
<dbReference type="SMART" id="SM00343">
    <property type="entry name" value="ZnF_C2HC"/>
    <property type="match status" value="1"/>
</dbReference>
<dbReference type="GO" id="GO:0003676">
    <property type="term" value="F:nucleic acid binding"/>
    <property type="evidence" value="ECO:0007669"/>
    <property type="project" value="InterPro"/>
</dbReference>
<evidence type="ECO:0000313" key="3">
    <source>
        <dbReference type="EMBL" id="KAG8226784.1"/>
    </source>
</evidence>
<dbReference type="SUPFAM" id="SSF57756">
    <property type="entry name" value="Retrovirus zinc finger-like domains"/>
    <property type="match status" value="1"/>
</dbReference>
<dbReference type="EMBL" id="KZ308297">
    <property type="protein sequence ID" value="KAG8226784.1"/>
    <property type="molecule type" value="Genomic_DNA"/>
</dbReference>
<accession>A0A8K0K393</accession>
<evidence type="ECO:0000256" key="1">
    <source>
        <dbReference type="PROSITE-ProRule" id="PRU00047"/>
    </source>
</evidence>
<name>A0A8K0K393_LADFU</name>
<sequence length="434" mass="48534">MAEDCSRNVGGNSIMGVTKKLSGLQDYQDWKFQECNYLEHQDLWECIEPDHEEDGRPKPVDAKERKAKVVICLLVETGCYAHVRNAATAREAWENLRKAYEDKGWGRRISLQRSLWQCRLENFRSKEEYIAKVMTLSQQLADIDAKVMDDWLASILLSGLTPDYGPMIMALDNSGQEITTELVKGKLLQEWGRKRSDVRESDDSALFAKNNSNPKLQVKSRKKQFPFMCYQCNQPGHKASDCNKRTNNAKRCEEGCLLTALSVGLSKGDWYVNSGASTHMTSRKEWLSDFSEEGNGMEVTMVNNDTVRSGGRGDVKVKLIVDSKISDVVFVPGLATNLLSVSKMAKNGLSVVFSNEKCRIFRNENLSVQGDEVATATDTGGIYRLDVKCIDGEHSIEKGLSEKKICVQQTANLVIGASSRFLATLAQLTYSPPK</sequence>
<dbReference type="InterPro" id="IPR054722">
    <property type="entry name" value="PolX-like_BBD"/>
</dbReference>
<dbReference type="PANTHER" id="PTHR47481:SF14">
    <property type="entry name" value="RETROTRANSPOSON COPIA-LIKE N-TERMINAL DOMAIN-CONTAINING PROTEIN"/>
    <property type="match status" value="1"/>
</dbReference>
<dbReference type="InterPro" id="IPR036875">
    <property type="entry name" value="Znf_CCHC_sf"/>
</dbReference>
<protein>
    <recommendedName>
        <fullName evidence="2">CCHC-type domain-containing protein</fullName>
    </recommendedName>
</protein>
<evidence type="ECO:0000259" key="2">
    <source>
        <dbReference type="PROSITE" id="PS50158"/>
    </source>
</evidence>
<keyword evidence="1" id="KW-0862">Zinc</keyword>
<dbReference type="OrthoDB" id="413361at2759"/>
<gene>
    <name evidence="3" type="ORF">J437_LFUL002830</name>
</gene>
<evidence type="ECO:0000313" key="4">
    <source>
        <dbReference type="Proteomes" id="UP000792457"/>
    </source>
</evidence>
<dbReference type="Pfam" id="PF14223">
    <property type="entry name" value="Retrotran_gag_2"/>
    <property type="match status" value="1"/>
</dbReference>
<dbReference type="PANTHER" id="PTHR47481">
    <property type="match status" value="1"/>
</dbReference>
<feature type="domain" description="CCHC-type" evidence="2">
    <location>
        <begin position="229"/>
        <end position="242"/>
    </location>
</feature>
<organism evidence="3 4">
    <name type="scientific">Ladona fulva</name>
    <name type="common">Scarce chaser dragonfly</name>
    <name type="synonym">Libellula fulva</name>
    <dbReference type="NCBI Taxonomy" id="123851"/>
    <lineage>
        <taxon>Eukaryota</taxon>
        <taxon>Metazoa</taxon>
        <taxon>Ecdysozoa</taxon>
        <taxon>Arthropoda</taxon>
        <taxon>Hexapoda</taxon>
        <taxon>Insecta</taxon>
        <taxon>Pterygota</taxon>
        <taxon>Palaeoptera</taxon>
        <taxon>Odonata</taxon>
        <taxon>Epiprocta</taxon>
        <taxon>Anisoptera</taxon>
        <taxon>Libelluloidea</taxon>
        <taxon>Libellulidae</taxon>
        <taxon>Ladona</taxon>
    </lineage>
</organism>
<proteinExistence type="predicted"/>
<dbReference type="InterPro" id="IPR001878">
    <property type="entry name" value="Znf_CCHC"/>
</dbReference>
<dbReference type="Pfam" id="PF00098">
    <property type="entry name" value="zf-CCHC"/>
    <property type="match status" value="1"/>
</dbReference>
<dbReference type="Pfam" id="PF22936">
    <property type="entry name" value="Pol_BBD"/>
    <property type="match status" value="1"/>
</dbReference>
<dbReference type="PROSITE" id="PS50158">
    <property type="entry name" value="ZF_CCHC"/>
    <property type="match status" value="1"/>
</dbReference>
<keyword evidence="1" id="KW-0863">Zinc-finger</keyword>
<reference evidence="3" key="2">
    <citation type="submission" date="2017-10" db="EMBL/GenBank/DDBJ databases">
        <title>Ladona fulva Genome sequencing and assembly.</title>
        <authorList>
            <person name="Murali S."/>
            <person name="Richards S."/>
            <person name="Bandaranaike D."/>
            <person name="Bellair M."/>
            <person name="Blankenburg K."/>
            <person name="Chao H."/>
            <person name="Dinh H."/>
            <person name="Doddapaneni H."/>
            <person name="Dugan-Rocha S."/>
            <person name="Elkadiri S."/>
            <person name="Gnanaolivu R."/>
            <person name="Hernandez B."/>
            <person name="Skinner E."/>
            <person name="Javaid M."/>
            <person name="Lee S."/>
            <person name="Li M."/>
            <person name="Ming W."/>
            <person name="Munidasa M."/>
            <person name="Muniz J."/>
            <person name="Nguyen L."/>
            <person name="Hughes D."/>
            <person name="Osuji N."/>
            <person name="Pu L.-L."/>
            <person name="Puazo M."/>
            <person name="Qu C."/>
            <person name="Quiroz J."/>
            <person name="Raj R."/>
            <person name="Weissenberger G."/>
            <person name="Xin Y."/>
            <person name="Zou X."/>
            <person name="Han Y."/>
            <person name="Worley K."/>
            <person name="Muzny D."/>
            <person name="Gibbs R."/>
        </authorList>
    </citation>
    <scope>NUCLEOTIDE SEQUENCE</scope>
    <source>
        <strain evidence="3">Sampled in the wild</strain>
    </source>
</reference>
<keyword evidence="1" id="KW-0479">Metal-binding</keyword>
<dbReference type="Proteomes" id="UP000792457">
    <property type="component" value="Unassembled WGS sequence"/>
</dbReference>
<dbReference type="GO" id="GO:0008270">
    <property type="term" value="F:zinc ion binding"/>
    <property type="evidence" value="ECO:0007669"/>
    <property type="project" value="UniProtKB-KW"/>
</dbReference>
<comment type="caution">
    <text evidence="3">The sequence shown here is derived from an EMBL/GenBank/DDBJ whole genome shotgun (WGS) entry which is preliminary data.</text>
</comment>